<dbReference type="Pfam" id="PF04956">
    <property type="entry name" value="TrbC"/>
    <property type="match status" value="1"/>
</dbReference>
<keyword evidence="1" id="KW-0472">Membrane</keyword>
<organism evidence="2 3">
    <name type="scientific">Acinetobacter pittii</name>
    <name type="common">Acinetobacter genomosp. 3</name>
    <dbReference type="NCBI Taxonomy" id="48296"/>
    <lineage>
        <taxon>Bacteria</taxon>
        <taxon>Pseudomonadati</taxon>
        <taxon>Pseudomonadota</taxon>
        <taxon>Gammaproteobacteria</taxon>
        <taxon>Moraxellales</taxon>
        <taxon>Moraxellaceae</taxon>
        <taxon>Acinetobacter</taxon>
        <taxon>Acinetobacter calcoaceticus/baumannii complex</taxon>
    </lineage>
</organism>
<keyword evidence="1" id="KW-0812">Transmembrane</keyword>
<protein>
    <recommendedName>
        <fullName evidence="4">Conjugal transfer protein TrbC</fullName>
    </recommendedName>
</protein>
<dbReference type="RefSeq" id="WP_167564505.1">
    <property type="nucleotide sequence ID" value="NZ_CP049808.1"/>
</dbReference>
<evidence type="ECO:0000256" key="1">
    <source>
        <dbReference type="SAM" id="Phobius"/>
    </source>
</evidence>
<keyword evidence="2" id="KW-0614">Plasmid</keyword>
<evidence type="ECO:0008006" key="4">
    <source>
        <dbReference type="Google" id="ProtNLM"/>
    </source>
</evidence>
<proteinExistence type="predicted"/>
<accession>A0A6H0G070</accession>
<gene>
    <name evidence="2" type="ORF">G8E09_19625</name>
</gene>
<geneLocation type="plasmid" evidence="3">
    <name>pa1254_2</name>
</geneLocation>
<dbReference type="EMBL" id="CP049808">
    <property type="protein sequence ID" value="QIT20021.1"/>
    <property type="molecule type" value="Genomic_DNA"/>
</dbReference>
<dbReference type="Proteomes" id="UP000501692">
    <property type="component" value="Plasmid pA1254_2"/>
</dbReference>
<reference evidence="2 3" key="1">
    <citation type="submission" date="2020-03" db="EMBL/GenBank/DDBJ databases">
        <authorList>
            <person name="Zhang L."/>
            <person name="Han X."/>
            <person name="Chen Y."/>
            <person name="Yu Y."/>
        </authorList>
    </citation>
    <scope>NUCLEOTIDE SEQUENCE [LARGE SCALE GENOMIC DNA]</scope>
    <source>
        <strain evidence="2 3">A1254</strain>
        <plasmid evidence="3">pa1254_2</plasmid>
    </source>
</reference>
<keyword evidence="1" id="KW-1133">Transmembrane helix</keyword>
<evidence type="ECO:0000313" key="3">
    <source>
        <dbReference type="Proteomes" id="UP000501692"/>
    </source>
</evidence>
<feature type="transmembrane region" description="Helical" evidence="1">
    <location>
        <begin position="20"/>
        <end position="42"/>
    </location>
</feature>
<feature type="transmembrane region" description="Helical" evidence="1">
    <location>
        <begin position="54"/>
        <end position="73"/>
    </location>
</feature>
<sequence length="110" mass="11763">METNKVAVKKAKTVKNSIKYIVALVLSYVFMANTAFALHGGFSTAQTDTSNVQKWLYGVVGVVGIGYLSFIGLKIKAQKATWQDFGIGAIYVAVAGAAVTLGPYAYKMFA</sequence>
<name>A0A6H0G070_ACIPI</name>
<dbReference type="InterPro" id="IPR007039">
    <property type="entry name" value="TrbC/VirB2"/>
</dbReference>
<feature type="transmembrane region" description="Helical" evidence="1">
    <location>
        <begin position="85"/>
        <end position="106"/>
    </location>
</feature>
<dbReference type="AlphaFoldDB" id="A0A6H0G070"/>
<evidence type="ECO:0000313" key="2">
    <source>
        <dbReference type="EMBL" id="QIT20021.1"/>
    </source>
</evidence>